<feature type="binding site" evidence="7">
    <location>
        <begin position="205"/>
        <end position="209"/>
    </location>
    <ligand>
        <name>ATP</name>
        <dbReference type="ChEBI" id="CHEBI:30616"/>
    </ligand>
</feature>
<dbReference type="Proteomes" id="UP000035661">
    <property type="component" value="Chromosome"/>
</dbReference>
<dbReference type="PANTHER" id="PTHR21060">
    <property type="entry name" value="ACETATE KINASE"/>
    <property type="match status" value="1"/>
</dbReference>
<gene>
    <name evidence="7 9" type="primary">ackA</name>
    <name evidence="9" type="ORF">SERIO_v1c09820</name>
</gene>
<evidence type="ECO:0000256" key="7">
    <source>
        <dbReference type="HAMAP-Rule" id="MF_00020"/>
    </source>
</evidence>
<keyword evidence="2 7" id="KW-0808">Transferase</keyword>
<comment type="catalytic activity">
    <reaction evidence="7">
        <text>acetate + ATP = acetyl phosphate + ADP</text>
        <dbReference type="Rhea" id="RHEA:11352"/>
        <dbReference type="ChEBI" id="CHEBI:22191"/>
        <dbReference type="ChEBI" id="CHEBI:30089"/>
        <dbReference type="ChEBI" id="CHEBI:30616"/>
        <dbReference type="ChEBI" id="CHEBI:456216"/>
        <dbReference type="EC" id="2.7.2.1"/>
    </reaction>
</comment>
<dbReference type="GO" id="GO:0006085">
    <property type="term" value="P:acetyl-CoA biosynthetic process"/>
    <property type="evidence" value="ECO:0007669"/>
    <property type="project" value="UniProtKB-UniRule"/>
</dbReference>
<dbReference type="GO" id="GO:0008776">
    <property type="term" value="F:acetate kinase activity"/>
    <property type="evidence" value="ECO:0007669"/>
    <property type="project" value="UniProtKB-UniRule"/>
</dbReference>
<dbReference type="CDD" id="cd24010">
    <property type="entry name" value="ASKHA_NBD_AcK_PK"/>
    <property type="match status" value="1"/>
</dbReference>
<evidence type="ECO:0000256" key="6">
    <source>
        <dbReference type="ARBA" id="ARBA00022840"/>
    </source>
</evidence>
<dbReference type="PATRIC" id="fig|743698.3.peg.991"/>
<dbReference type="EMBL" id="CP011856">
    <property type="protein sequence ID" value="AKM54540.1"/>
    <property type="molecule type" value="Genomic_DNA"/>
</dbReference>
<dbReference type="PRINTS" id="PR00471">
    <property type="entry name" value="ACETATEKNASE"/>
</dbReference>
<reference evidence="9 10" key="1">
    <citation type="journal article" date="2015" name="Genome Biol. Evol.">
        <title>Found and Lost: The Fates of Horizontally Acquired Genes in Arthropod-Symbiotic Spiroplasma.</title>
        <authorList>
            <person name="Lo W.S."/>
            <person name="Gasparich G.E."/>
            <person name="Kuo C.H."/>
        </authorList>
    </citation>
    <scope>NUCLEOTIDE SEQUENCE [LARGE SCALE GENOMIC DNA]</scope>
    <source>
        <strain evidence="10">TDA-040725-5</strain>
    </source>
</reference>
<comment type="cofactor">
    <cofactor evidence="7">
        <name>Mg(2+)</name>
        <dbReference type="ChEBI" id="CHEBI:18420"/>
    </cofactor>
    <cofactor evidence="7">
        <name>Mn(2+)</name>
        <dbReference type="ChEBI" id="CHEBI:29035"/>
    </cofactor>
    <text evidence="7">Mg(2+). Can also accept Mn(2+).</text>
</comment>
<dbReference type="HAMAP" id="MF_00020">
    <property type="entry name" value="Acetate_kinase"/>
    <property type="match status" value="1"/>
</dbReference>
<dbReference type="AlphaFoldDB" id="A0A0H3XJ13"/>
<dbReference type="KEGG" id="seri:SERIO_v1c09820"/>
<keyword evidence="10" id="KW-1185">Reference proteome</keyword>
<dbReference type="InterPro" id="IPR000890">
    <property type="entry name" value="Aliphatic_acid_kin_short-chain"/>
</dbReference>
<feature type="site" description="Transition state stabilizer" evidence="7">
    <location>
        <position position="238"/>
    </location>
</feature>
<dbReference type="SUPFAM" id="SSF53067">
    <property type="entry name" value="Actin-like ATPase domain"/>
    <property type="match status" value="2"/>
</dbReference>
<comment type="subunit">
    <text evidence="7">Homodimer.</text>
</comment>
<reference evidence="10" key="2">
    <citation type="submission" date="2015-06" db="EMBL/GenBank/DDBJ databases">
        <title>Complete genome sequence of Spiroplasma eriocheiris TDA-040725-5 (DSM 21848).</title>
        <authorList>
            <person name="Lo W.-S."/>
            <person name="Kuo C.-H."/>
        </authorList>
    </citation>
    <scope>NUCLEOTIDE SEQUENCE [LARGE SCALE GENOMIC DNA]</scope>
    <source>
        <strain evidence="10">TDA-040725-5</strain>
    </source>
</reference>
<evidence type="ECO:0000256" key="3">
    <source>
        <dbReference type="ARBA" id="ARBA00022723"/>
    </source>
</evidence>
<dbReference type="InterPro" id="IPR004372">
    <property type="entry name" value="Ac/propionate_kinase"/>
</dbReference>
<comment type="subcellular location">
    <subcellularLocation>
        <location evidence="7">Cytoplasm</location>
    </subcellularLocation>
</comment>
<sequence length="396" mass="43567">MILVINAGSSSMKFQLYKVNGENNYEVVCKGLAERIYLDGVFTIKFNGQEFETKEDLKDHEATAKVLINKLEEHGIIKDFSDITGIGHRIVHGGEKFTQSTVITDEVFAEIKKMVILAPLHNPPAISAIEAFRKITSVPNVAVFDTSFHTTMPVENYLYSGPYEWYTNHQVRRYGFHGISYRYITKRLETILNKPSDKVNAIICHLGNGASICAVKNGQSYNTSMGITPLEGLIMGTRSGDIDPSIPSYIASQTGEDIVAITNTLNKKSGLLGISGVSSDLRDVVGSAESNPRSKLALKMSAKRIAKYIVGYLNELGGNADAIVFTAGIGENSAVMRSLVANEVKLINFDLVKEHNEQGYDSENLISGPNATVPVYAIRTNEEIMICEDTYHLTQK</sequence>
<comment type="similarity">
    <text evidence="1 7 8">Belongs to the acetokinase family.</text>
</comment>
<feature type="binding site" evidence="7">
    <location>
        <position position="6"/>
    </location>
    <ligand>
        <name>Mg(2+)</name>
        <dbReference type="ChEBI" id="CHEBI:18420"/>
    </ligand>
</feature>
<organism evidence="9 10">
    <name type="scientific">Spiroplasma eriocheiris</name>
    <dbReference type="NCBI Taxonomy" id="315358"/>
    <lineage>
        <taxon>Bacteria</taxon>
        <taxon>Bacillati</taxon>
        <taxon>Mycoplasmatota</taxon>
        <taxon>Mollicutes</taxon>
        <taxon>Entomoplasmatales</taxon>
        <taxon>Spiroplasmataceae</taxon>
        <taxon>Spiroplasma</taxon>
    </lineage>
</organism>
<dbReference type="UniPathway" id="UPA00340">
    <property type="reaction ID" value="UER00458"/>
</dbReference>
<evidence type="ECO:0000256" key="8">
    <source>
        <dbReference type="RuleBase" id="RU003835"/>
    </source>
</evidence>
<keyword evidence="3 7" id="KW-0479">Metal-binding</keyword>
<dbReference type="PROSITE" id="PS01076">
    <property type="entry name" value="ACETATE_KINASE_2"/>
    <property type="match status" value="1"/>
</dbReference>
<dbReference type="EC" id="2.7.2.1" evidence="7"/>
<dbReference type="GO" id="GO:0006083">
    <property type="term" value="P:acetate metabolic process"/>
    <property type="evidence" value="ECO:0007669"/>
    <property type="project" value="TreeGrafter"/>
</dbReference>
<feature type="binding site" evidence="7">
    <location>
        <position position="13"/>
    </location>
    <ligand>
        <name>ATP</name>
        <dbReference type="ChEBI" id="CHEBI:30616"/>
    </ligand>
</feature>
<feature type="binding site" evidence="7">
    <location>
        <position position="382"/>
    </location>
    <ligand>
        <name>Mg(2+)</name>
        <dbReference type="ChEBI" id="CHEBI:18420"/>
    </ligand>
</feature>
<dbReference type="GO" id="GO:0005524">
    <property type="term" value="F:ATP binding"/>
    <property type="evidence" value="ECO:0007669"/>
    <property type="project" value="UniProtKB-KW"/>
</dbReference>
<dbReference type="InterPro" id="IPR043129">
    <property type="entry name" value="ATPase_NBD"/>
</dbReference>
<dbReference type="Gene3D" id="3.30.420.40">
    <property type="match status" value="2"/>
</dbReference>
<evidence type="ECO:0000256" key="5">
    <source>
        <dbReference type="ARBA" id="ARBA00022777"/>
    </source>
</evidence>
<keyword evidence="7" id="KW-0460">Magnesium</keyword>
<dbReference type="GO" id="GO:0000287">
    <property type="term" value="F:magnesium ion binding"/>
    <property type="evidence" value="ECO:0007669"/>
    <property type="project" value="UniProtKB-UniRule"/>
</dbReference>
<evidence type="ECO:0000313" key="9">
    <source>
        <dbReference type="EMBL" id="AKM54540.1"/>
    </source>
</evidence>
<dbReference type="NCBIfam" id="TIGR00016">
    <property type="entry name" value="ackA"/>
    <property type="match status" value="1"/>
</dbReference>
<dbReference type="STRING" id="315358.SERIO_v1c09820"/>
<accession>A0A0H3XJ13</accession>
<feature type="active site" description="Proton donor/acceptor" evidence="7">
    <location>
        <position position="145"/>
    </location>
</feature>
<proteinExistence type="inferred from homology"/>
<keyword evidence="6 7" id="KW-0067">ATP-binding</keyword>
<keyword evidence="4 7" id="KW-0547">Nucleotide-binding</keyword>
<comment type="function">
    <text evidence="7">Catalyzes the formation of acetyl phosphate from acetate and ATP. Can also catalyze the reverse reaction.</text>
</comment>
<evidence type="ECO:0000256" key="2">
    <source>
        <dbReference type="ARBA" id="ARBA00022679"/>
    </source>
</evidence>
<feature type="site" description="Transition state stabilizer" evidence="7">
    <location>
        <position position="177"/>
    </location>
</feature>
<dbReference type="PIRSF" id="PIRSF000722">
    <property type="entry name" value="Acetate_prop_kin"/>
    <property type="match status" value="1"/>
</dbReference>
<keyword evidence="7" id="KW-0963">Cytoplasm</keyword>
<feature type="binding site" evidence="7">
    <location>
        <position position="89"/>
    </location>
    <ligand>
        <name>substrate</name>
    </ligand>
</feature>
<dbReference type="InterPro" id="IPR023865">
    <property type="entry name" value="Aliphatic_acid_kinase_CS"/>
</dbReference>
<evidence type="ECO:0000256" key="1">
    <source>
        <dbReference type="ARBA" id="ARBA00008748"/>
    </source>
</evidence>
<name>A0A0H3XJ13_9MOLU</name>
<dbReference type="PANTHER" id="PTHR21060:SF15">
    <property type="entry name" value="ACETATE KINASE-RELATED"/>
    <property type="match status" value="1"/>
</dbReference>
<dbReference type="Pfam" id="PF00871">
    <property type="entry name" value="Acetate_kinase"/>
    <property type="match status" value="1"/>
</dbReference>
<feature type="binding site" evidence="7">
    <location>
        <begin position="328"/>
        <end position="332"/>
    </location>
    <ligand>
        <name>ATP</name>
        <dbReference type="ChEBI" id="CHEBI:30616"/>
    </ligand>
</feature>
<evidence type="ECO:0000256" key="4">
    <source>
        <dbReference type="ARBA" id="ARBA00022741"/>
    </source>
</evidence>
<feature type="binding site" evidence="7">
    <location>
        <begin position="280"/>
        <end position="282"/>
    </location>
    <ligand>
        <name>ATP</name>
        <dbReference type="ChEBI" id="CHEBI:30616"/>
    </ligand>
</feature>
<evidence type="ECO:0000313" key="10">
    <source>
        <dbReference type="Proteomes" id="UP000035661"/>
    </source>
</evidence>
<protein>
    <recommendedName>
        <fullName evidence="7">Acetate kinase</fullName>
        <ecNumber evidence="7">2.7.2.1</ecNumber>
    </recommendedName>
    <alternativeName>
        <fullName evidence="7">Acetokinase</fullName>
    </alternativeName>
</protein>
<keyword evidence="5 7" id="KW-0418">Kinase</keyword>
<comment type="pathway">
    <text evidence="7">Metabolic intermediate biosynthesis; acetyl-CoA biosynthesis; acetyl-CoA from acetate: step 1/2.</text>
</comment>
<dbReference type="RefSeq" id="WP_047791736.1">
    <property type="nucleotide sequence ID" value="NZ_CP011856.1"/>
</dbReference>
<dbReference type="PROSITE" id="PS01075">
    <property type="entry name" value="ACETATE_KINASE_1"/>
    <property type="match status" value="1"/>
</dbReference>
<dbReference type="GO" id="GO:0005737">
    <property type="term" value="C:cytoplasm"/>
    <property type="evidence" value="ECO:0007669"/>
    <property type="project" value="UniProtKB-SubCell"/>
</dbReference>